<keyword evidence="4 7" id="KW-0732">Signal</keyword>
<keyword evidence="5 9" id="KW-0378">Hydrolase</keyword>
<evidence type="ECO:0000256" key="5">
    <source>
        <dbReference type="ARBA" id="ARBA00022801"/>
    </source>
</evidence>
<dbReference type="Gene3D" id="3.40.720.10">
    <property type="entry name" value="Alkaline Phosphatase, subunit A"/>
    <property type="match status" value="1"/>
</dbReference>
<dbReference type="SUPFAM" id="SSF53649">
    <property type="entry name" value="Alkaline phosphatase-like"/>
    <property type="match status" value="1"/>
</dbReference>
<feature type="signal peptide" evidence="7">
    <location>
        <begin position="1"/>
        <end position="25"/>
    </location>
</feature>
<organism evidence="9 10">
    <name type="scientific">Fuerstiella marisgermanici</name>
    <dbReference type="NCBI Taxonomy" id="1891926"/>
    <lineage>
        <taxon>Bacteria</taxon>
        <taxon>Pseudomonadati</taxon>
        <taxon>Planctomycetota</taxon>
        <taxon>Planctomycetia</taxon>
        <taxon>Planctomycetales</taxon>
        <taxon>Planctomycetaceae</taxon>
        <taxon>Fuerstiella</taxon>
    </lineage>
</organism>
<dbReference type="GO" id="GO:0004065">
    <property type="term" value="F:arylsulfatase activity"/>
    <property type="evidence" value="ECO:0007669"/>
    <property type="project" value="UniProtKB-EC"/>
</dbReference>
<evidence type="ECO:0000256" key="1">
    <source>
        <dbReference type="ARBA" id="ARBA00001913"/>
    </source>
</evidence>
<name>A0A1P8WCR6_9PLAN</name>
<proteinExistence type="inferred from homology"/>
<evidence type="ECO:0000256" key="3">
    <source>
        <dbReference type="ARBA" id="ARBA00022723"/>
    </source>
</evidence>
<comment type="cofactor">
    <cofactor evidence="1">
        <name>Ca(2+)</name>
        <dbReference type="ChEBI" id="CHEBI:29108"/>
    </cofactor>
</comment>
<dbReference type="EC" id="3.1.6.1" evidence="9"/>
<dbReference type="RefSeq" id="WP_218922404.1">
    <property type="nucleotide sequence ID" value="NZ_CP017641.1"/>
</dbReference>
<dbReference type="CDD" id="cd16027">
    <property type="entry name" value="SGSH"/>
    <property type="match status" value="1"/>
</dbReference>
<dbReference type="PANTHER" id="PTHR42693:SF42">
    <property type="entry name" value="ARYLSULFATASE G"/>
    <property type="match status" value="1"/>
</dbReference>
<dbReference type="AlphaFoldDB" id="A0A1P8WCR6"/>
<protein>
    <submittedName>
        <fullName evidence="9">Arylsulfatase</fullName>
        <ecNumber evidence="9">3.1.6.1</ecNumber>
    </submittedName>
</protein>
<dbReference type="EMBL" id="CP017641">
    <property type="protein sequence ID" value="APZ91852.1"/>
    <property type="molecule type" value="Genomic_DNA"/>
</dbReference>
<dbReference type="Proteomes" id="UP000187735">
    <property type="component" value="Chromosome"/>
</dbReference>
<keyword evidence="3" id="KW-0479">Metal-binding</keyword>
<keyword evidence="6" id="KW-0106">Calcium</keyword>
<feature type="domain" description="Sulfatase N-terminal" evidence="8">
    <location>
        <begin position="30"/>
        <end position="338"/>
    </location>
</feature>
<evidence type="ECO:0000256" key="7">
    <source>
        <dbReference type="SAM" id="SignalP"/>
    </source>
</evidence>
<dbReference type="PANTHER" id="PTHR42693">
    <property type="entry name" value="ARYLSULFATASE FAMILY MEMBER"/>
    <property type="match status" value="1"/>
</dbReference>
<dbReference type="KEGG" id="fmr:Fuma_01448"/>
<comment type="similarity">
    <text evidence="2">Belongs to the sulfatase family.</text>
</comment>
<evidence type="ECO:0000256" key="2">
    <source>
        <dbReference type="ARBA" id="ARBA00008779"/>
    </source>
</evidence>
<gene>
    <name evidence="9" type="primary">atsA_9</name>
    <name evidence="9" type="ORF">Fuma_01448</name>
</gene>
<dbReference type="InterPro" id="IPR000917">
    <property type="entry name" value="Sulfatase_N"/>
</dbReference>
<dbReference type="GO" id="GO:0046872">
    <property type="term" value="F:metal ion binding"/>
    <property type="evidence" value="ECO:0007669"/>
    <property type="project" value="UniProtKB-KW"/>
</dbReference>
<dbReference type="Pfam" id="PF00884">
    <property type="entry name" value="Sulfatase"/>
    <property type="match status" value="1"/>
</dbReference>
<dbReference type="InterPro" id="IPR050738">
    <property type="entry name" value="Sulfatase"/>
</dbReference>
<evidence type="ECO:0000313" key="10">
    <source>
        <dbReference type="Proteomes" id="UP000187735"/>
    </source>
</evidence>
<evidence type="ECO:0000256" key="4">
    <source>
        <dbReference type="ARBA" id="ARBA00022729"/>
    </source>
</evidence>
<dbReference type="InterPro" id="IPR017850">
    <property type="entry name" value="Alkaline_phosphatase_core_sf"/>
</dbReference>
<evidence type="ECO:0000256" key="6">
    <source>
        <dbReference type="ARBA" id="ARBA00022837"/>
    </source>
</evidence>
<feature type="chain" id="PRO_5012523841" evidence="7">
    <location>
        <begin position="26"/>
        <end position="467"/>
    </location>
</feature>
<evidence type="ECO:0000313" key="9">
    <source>
        <dbReference type="EMBL" id="APZ91852.1"/>
    </source>
</evidence>
<evidence type="ECO:0000259" key="8">
    <source>
        <dbReference type="Pfam" id="PF00884"/>
    </source>
</evidence>
<reference evidence="9 10" key="1">
    <citation type="journal article" date="2016" name="Front. Microbiol.">
        <title>Fuerstia marisgermanicae gen. nov., sp. nov., an Unusual Member of the Phylum Planctomycetes from the German Wadden Sea.</title>
        <authorList>
            <person name="Kohn T."/>
            <person name="Heuer A."/>
            <person name="Jogler M."/>
            <person name="Vollmers J."/>
            <person name="Boedeker C."/>
            <person name="Bunk B."/>
            <person name="Rast P."/>
            <person name="Borchert D."/>
            <person name="Glockner I."/>
            <person name="Freese H.M."/>
            <person name="Klenk H.P."/>
            <person name="Overmann J."/>
            <person name="Kaster A.K."/>
            <person name="Rohde M."/>
            <person name="Wiegand S."/>
            <person name="Jogler C."/>
        </authorList>
    </citation>
    <scope>NUCLEOTIDE SEQUENCE [LARGE SCALE GENOMIC DNA]</scope>
    <source>
        <strain evidence="9 10">NH11</strain>
    </source>
</reference>
<sequence precursor="true">MKHKRISMFAVALAIVPLYFSAAVAEDAKPNIVMILSDDQAWTDYGFMGHPDIRTPHLDRLATSSALFRRGYVPTALCRPSLATMISGLYPHQHGITGNDPAPDPKLSKEQYDALRERLIAKLDRFETLPGLLAEQGYISHQSGKWWEGSYQRGGFTEGMTRGFPQKGGRHGDDGLKIGREGMKPVFDFVDKAIKQKKPFFVWYAPFLPHTPHNPPERILQHYRQPNRHPALAKYFAMCAWFDETCGDLIDHVEESGVSDNTIIVYVCDNGWIQRTPDVNVPEGWRPSFGPGSKQSPMEGGTRTPIMIRWPAKIQPSDRQEVVSSIDLAPTLLKAAGARVPDNLPGIDLLPIATGEKQMQRKRIFGESFAHDVADINNPQESLLYRWVIEDQWKLLLTYDGKVNRYGAVHMRDEKRPQLFDLLADPHETSNLAADNPDVVARLAATLDDWWKVTERKVVTEFKENAE</sequence>
<accession>A0A1P8WCR6</accession>
<keyword evidence="10" id="KW-1185">Reference proteome</keyword>
<dbReference type="Gene3D" id="3.30.1120.10">
    <property type="match status" value="1"/>
</dbReference>